<keyword evidence="9" id="KW-1185">Reference proteome</keyword>
<organism evidence="8 9">
    <name type="scientific">Anaerovibrio slackiae</name>
    <dbReference type="NCBI Taxonomy" id="2652309"/>
    <lineage>
        <taxon>Bacteria</taxon>
        <taxon>Bacillati</taxon>
        <taxon>Bacillota</taxon>
        <taxon>Negativicutes</taxon>
        <taxon>Selenomonadales</taxon>
        <taxon>Selenomonadaceae</taxon>
        <taxon>Anaerovibrio</taxon>
    </lineage>
</organism>
<evidence type="ECO:0000256" key="5">
    <source>
        <dbReference type="RuleBase" id="RU362066"/>
    </source>
</evidence>
<dbReference type="AlphaFoldDB" id="A0A6I2U8J7"/>
<comment type="function">
    <text evidence="5">Required for morphogenesis and for the elongation of the flagellar filament by facilitating polymerization of the flagellin monomers at the tip of growing filament. Forms a capping structure, which prevents flagellin subunits (transported through the central channel of the flagellum) from leaking out without polymerization at the distal end.</text>
</comment>
<dbReference type="Pfam" id="PF02465">
    <property type="entry name" value="FliD_N"/>
    <property type="match status" value="1"/>
</dbReference>
<dbReference type="GO" id="GO:0005576">
    <property type="term" value="C:extracellular region"/>
    <property type="evidence" value="ECO:0007669"/>
    <property type="project" value="UniProtKB-SubCell"/>
</dbReference>
<dbReference type="InterPro" id="IPR003481">
    <property type="entry name" value="FliD_N"/>
</dbReference>
<evidence type="ECO:0000256" key="1">
    <source>
        <dbReference type="ARBA" id="ARBA00009764"/>
    </source>
</evidence>
<reference evidence="8 9" key="1">
    <citation type="submission" date="2019-08" db="EMBL/GenBank/DDBJ databases">
        <title>In-depth cultivation of the pig gut microbiome towards novel bacterial diversity and tailored functional studies.</title>
        <authorList>
            <person name="Wylensek D."/>
            <person name="Hitch T.C.A."/>
            <person name="Clavel T."/>
        </authorList>
    </citation>
    <scope>NUCLEOTIDE SEQUENCE [LARGE SCALE GENOMIC DNA]</scope>
    <source>
        <strain evidence="8 9">WCA-693-APC-5D-A</strain>
    </source>
</reference>
<evidence type="ECO:0000313" key="9">
    <source>
        <dbReference type="Proteomes" id="UP000433181"/>
    </source>
</evidence>
<evidence type="ECO:0000256" key="3">
    <source>
        <dbReference type="ARBA" id="ARBA00023054"/>
    </source>
</evidence>
<evidence type="ECO:0000259" key="6">
    <source>
        <dbReference type="Pfam" id="PF02465"/>
    </source>
</evidence>
<comment type="subcellular location">
    <subcellularLocation>
        <location evidence="5">Secreted</location>
    </subcellularLocation>
    <subcellularLocation>
        <location evidence="5">Bacterial flagellum</location>
    </subcellularLocation>
</comment>
<dbReference type="GeneID" id="96777752"/>
<feature type="domain" description="Flagellar hook-associated protein 2 N-terminal" evidence="6">
    <location>
        <begin position="12"/>
        <end position="107"/>
    </location>
</feature>
<accession>A0A6I2U8J7</accession>
<dbReference type="PANTHER" id="PTHR30288:SF0">
    <property type="entry name" value="FLAGELLAR HOOK-ASSOCIATED PROTEIN 2"/>
    <property type="match status" value="1"/>
</dbReference>
<keyword evidence="8" id="KW-0969">Cilium</keyword>
<dbReference type="GO" id="GO:0007155">
    <property type="term" value="P:cell adhesion"/>
    <property type="evidence" value="ECO:0007669"/>
    <property type="project" value="InterPro"/>
</dbReference>
<evidence type="ECO:0000259" key="7">
    <source>
        <dbReference type="Pfam" id="PF07195"/>
    </source>
</evidence>
<keyword evidence="3" id="KW-0175">Coiled coil</keyword>
<evidence type="ECO:0000256" key="4">
    <source>
        <dbReference type="ARBA" id="ARBA00023143"/>
    </source>
</evidence>
<dbReference type="EMBL" id="VUNR01000003">
    <property type="protein sequence ID" value="MSU07833.1"/>
    <property type="molecule type" value="Genomic_DNA"/>
</dbReference>
<gene>
    <name evidence="8" type="primary">fliD</name>
    <name evidence="8" type="ORF">FYJ84_02370</name>
</gene>
<evidence type="ECO:0000256" key="2">
    <source>
        <dbReference type="ARBA" id="ARBA00011255"/>
    </source>
</evidence>
<keyword evidence="4 5" id="KW-0975">Bacterial flagellum</keyword>
<dbReference type="PANTHER" id="PTHR30288">
    <property type="entry name" value="FLAGELLAR CAP/ASSEMBLY PROTEIN FLID"/>
    <property type="match status" value="1"/>
</dbReference>
<dbReference type="GO" id="GO:0009421">
    <property type="term" value="C:bacterial-type flagellum filament cap"/>
    <property type="evidence" value="ECO:0007669"/>
    <property type="project" value="InterPro"/>
</dbReference>
<name>A0A6I2U8J7_9FIRM</name>
<comment type="caution">
    <text evidence="8">The sequence shown here is derived from an EMBL/GenBank/DDBJ whole genome shotgun (WGS) entry which is preliminary data.</text>
</comment>
<dbReference type="InterPro" id="IPR040026">
    <property type="entry name" value="FliD"/>
</dbReference>
<keyword evidence="8" id="KW-0966">Cell projection</keyword>
<protein>
    <recommendedName>
        <fullName evidence="5">Flagellar hook-associated protein 2</fullName>
        <shortName evidence="5">HAP2</shortName>
    </recommendedName>
    <alternativeName>
        <fullName evidence="5">Flagellar cap protein</fullName>
    </alternativeName>
</protein>
<dbReference type="RefSeq" id="WP_154405749.1">
    <property type="nucleotide sequence ID" value="NZ_VUNR01000003.1"/>
</dbReference>
<dbReference type="GO" id="GO:0071973">
    <property type="term" value="P:bacterial-type flagellum-dependent cell motility"/>
    <property type="evidence" value="ECO:0007669"/>
    <property type="project" value="TreeGrafter"/>
</dbReference>
<proteinExistence type="inferred from homology"/>
<comment type="similarity">
    <text evidence="1 5">Belongs to the FliD family.</text>
</comment>
<dbReference type="GO" id="GO:0009424">
    <property type="term" value="C:bacterial-type flagellum hook"/>
    <property type="evidence" value="ECO:0007669"/>
    <property type="project" value="UniProtKB-UniRule"/>
</dbReference>
<dbReference type="Proteomes" id="UP000433181">
    <property type="component" value="Unassembled WGS sequence"/>
</dbReference>
<comment type="subunit">
    <text evidence="2 5">Homopentamer.</text>
</comment>
<sequence length="600" mass="65849">MGANGIYGLSGSGLDIESLVKMGMMNKQNQYDKMYQNEMKQEWLKEAYVEVYDSMKTFKNNMTDFKMQSNMSAMKATTTNEDVVSVTANGAAAAMSHKVSVSQVASNAYIMTGMKVDDSGNKVPATINFASDANPGKNYLMDVLYKDVQATADGKYKISRDGANFEEVDGSATAIKLQLKDSTENGAKTYTVEFTYDELFQDKKTLSDLASAVNNAKVYKDDGTIDKTAEAINIQAGFDVANGSFSLYNKTSGTKNVIDIAAANTGDNVGSDTAKLLNSLHLASYNPNEADQANALTDLGTFSANGAMPSGAVTGTNAKATIDGKTYDLESNKITVAGVTYNFNNVSEVGKTTTVNVSQDTDKIVDNVKKFVDMYNTLLDSLNDKLSEEKYSDYKPLTKEQEKDMSEDQIKKWNEKAKSGLLYHNNEVRSLVSDMREAIYTPVDAVDSKYNSLSAIGITTTTTKGHITLDEDKLRKALTEDPDCVYQLFASDQDSSYIAGSTNTNKLSSYEKKEDYKNTGIANRLYNAMTENMSIFEDYAGTSKATDDQSYLGKLITNMQTKMTNFQTLMKSYENKLYDKYDAMEVALSKLGTQLSYITG</sequence>
<dbReference type="Pfam" id="PF07195">
    <property type="entry name" value="FliD_C"/>
    <property type="match status" value="1"/>
</dbReference>
<evidence type="ECO:0000313" key="8">
    <source>
        <dbReference type="EMBL" id="MSU07833.1"/>
    </source>
</evidence>
<feature type="domain" description="Flagellar hook-associated protein 2 C-terminal" evidence="7">
    <location>
        <begin position="315"/>
        <end position="591"/>
    </location>
</feature>
<keyword evidence="8" id="KW-0282">Flagellum</keyword>
<keyword evidence="5" id="KW-0964">Secreted</keyword>
<dbReference type="InterPro" id="IPR010809">
    <property type="entry name" value="FliD_C"/>
</dbReference>